<reference evidence="3" key="1">
    <citation type="submission" date="2015-09" db="EMBL/GenBank/DDBJ databases">
        <authorList>
            <consortium name="Pathogen Informatics"/>
        </authorList>
    </citation>
    <scope>NUCLEOTIDE SEQUENCE [LARGE SCALE GENOMIC DNA]</scope>
    <source>
        <strain evidence="3">Lake Konstanz</strain>
    </source>
</reference>
<evidence type="ECO:0000256" key="1">
    <source>
        <dbReference type="SAM" id="MobiDB-lite"/>
    </source>
</evidence>
<dbReference type="Proteomes" id="UP000051952">
    <property type="component" value="Unassembled WGS sequence"/>
</dbReference>
<dbReference type="AlphaFoldDB" id="A0A0S4KLX2"/>
<feature type="region of interest" description="Disordered" evidence="1">
    <location>
        <begin position="1"/>
        <end position="35"/>
    </location>
</feature>
<feature type="compositionally biased region" description="Low complexity" evidence="1">
    <location>
        <begin position="1"/>
        <end position="18"/>
    </location>
</feature>
<evidence type="ECO:0000313" key="3">
    <source>
        <dbReference type="Proteomes" id="UP000051952"/>
    </source>
</evidence>
<gene>
    <name evidence="2" type="ORF">BSAL_48545</name>
</gene>
<dbReference type="EMBL" id="CYKH01002252">
    <property type="protein sequence ID" value="CUI15585.1"/>
    <property type="molecule type" value="Genomic_DNA"/>
</dbReference>
<protein>
    <submittedName>
        <fullName evidence="2">Uncharacterized protein</fullName>
    </submittedName>
</protein>
<proteinExistence type="predicted"/>
<organism evidence="2 3">
    <name type="scientific">Bodo saltans</name>
    <name type="common">Flagellated protozoan</name>
    <dbReference type="NCBI Taxonomy" id="75058"/>
    <lineage>
        <taxon>Eukaryota</taxon>
        <taxon>Discoba</taxon>
        <taxon>Euglenozoa</taxon>
        <taxon>Kinetoplastea</taxon>
        <taxon>Metakinetoplastina</taxon>
        <taxon>Eubodonida</taxon>
        <taxon>Bodonidae</taxon>
        <taxon>Bodo</taxon>
    </lineage>
</organism>
<name>A0A0S4KLX2_BODSA</name>
<sequence length="122" mass="14113">MKSRSTKAAASGLSAADATPRSSSPPPTHNERVDQFAHYWQKILSKDRRQYINKMERIRREEEAPPPPPLYMSTEQQSLHQLVFHYVDGLQAHEERVERQKAIHDTRTLLQTVVLMEKHAKA</sequence>
<dbReference type="VEuPathDB" id="TriTrypDB:BSAL_48545"/>
<accession>A0A0S4KLX2</accession>
<keyword evidence="3" id="KW-1185">Reference proteome</keyword>
<evidence type="ECO:0000313" key="2">
    <source>
        <dbReference type="EMBL" id="CUI15585.1"/>
    </source>
</evidence>